<keyword evidence="2 4" id="KW-1133">Transmembrane helix</keyword>
<keyword evidence="6" id="KW-1185">Reference proteome</keyword>
<evidence type="ECO:0000313" key="5">
    <source>
        <dbReference type="EMBL" id="KAJ8314131.1"/>
    </source>
</evidence>
<sequence length="526" mass="59002">MNQTPTQEENTQMLKTAEKEKVEYDSGEMLEHLNDAGSGDSKKGRYLSNPDYRQKFLQTVWLAWSFTFLGWVFGQSGPSFLDIVYLTNTDIEKGSAYNTAGFVGFLIGALLSGFLFDRFNRHFLLFTVIFLCAVVVAIIPWCFLYEAMIAAQTLVGLFRGALDAMGNAQLLVVWGSENGPYMQAIHFTFGIGGIMSPLITAPFLMPRSDEDKMAVNTSYDKYIADDINKVFKETYKSTLHITNASMTFGNTTEHKTSQKSQLYIAYFITSALGISSAIPFLLLCIKTRHKQKKKSDDKSNTNFNYRKITKCMKLLALSNMMGILGVFGVVEGTVVQYLSTFCVTYLGWSKANSSLIVSIYWILFALGRFCGIFLIKFINYVKIITSFCGFLIADVAVLLVCAIYMFDIGIWICAPLTGFGLSIMFPVVFTWTEAELFPVTGKISSLFLIGASSLRIVNPLLLGYLMREETPMYFSYLLLGYSVVLLLLCISAMLVSKKINRGLEGHTYKDREIVIPPNTDKDFELN</sequence>
<name>A0ABQ9FBZ2_TEGGR</name>
<keyword evidence="1 4" id="KW-0812">Transmembrane</keyword>
<dbReference type="SUPFAM" id="SSF103473">
    <property type="entry name" value="MFS general substrate transporter"/>
    <property type="match status" value="1"/>
</dbReference>
<dbReference type="Proteomes" id="UP001217089">
    <property type="component" value="Unassembled WGS sequence"/>
</dbReference>
<keyword evidence="3 4" id="KW-0472">Membrane</keyword>
<feature type="transmembrane region" description="Helical" evidence="4">
    <location>
        <begin position="387"/>
        <end position="406"/>
    </location>
</feature>
<feature type="transmembrane region" description="Helical" evidence="4">
    <location>
        <begin position="355"/>
        <end position="375"/>
    </location>
</feature>
<feature type="transmembrane region" description="Helical" evidence="4">
    <location>
        <begin position="443"/>
        <end position="466"/>
    </location>
</feature>
<evidence type="ECO:0000256" key="4">
    <source>
        <dbReference type="SAM" id="Phobius"/>
    </source>
</evidence>
<dbReference type="EMBL" id="JARBDR010000342">
    <property type="protein sequence ID" value="KAJ8314131.1"/>
    <property type="molecule type" value="Genomic_DNA"/>
</dbReference>
<feature type="transmembrane region" description="Helical" evidence="4">
    <location>
        <begin position="123"/>
        <end position="143"/>
    </location>
</feature>
<gene>
    <name evidence="5" type="ORF">KUTeg_008692</name>
</gene>
<protein>
    <submittedName>
        <fullName evidence="5">Uncharacterized protein</fullName>
    </submittedName>
</protein>
<feature type="transmembrane region" description="Helical" evidence="4">
    <location>
        <begin position="149"/>
        <end position="172"/>
    </location>
</feature>
<accession>A0ABQ9FBZ2</accession>
<feature type="transmembrane region" description="Helical" evidence="4">
    <location>
        <begin position="412"/>
        <end position="431"/>
    </location>
</feature>
<proteinExistence type="predicted"/>
<evidence type="ECO:0000313" key="6">
    <source>
        <dbReference type="Proteomes" id="UP001217089"/>
    </source>
</evidence>
<evidence type="ECO:0000256" key="3">
    <source>
        <dbReference type="ARBA" id="ARBA00023136"/>
    </source>
</evidence>
<feature type="transmembrane region" description="Helical" evidence="4">
    <location>
        <begin position="184"/>
        <end position="205"/>
    </location>
</feature>
<evidence type="ECO:0000256" key="1">
    <source>
        <dbReference type="ARBA" id="ARBA00022692"/>
    </source>
</evidence>
<feature type="transmembrane region" description="Helical" evidence="4">
    <location>
        <begin position="314"/>
        <end position="335"/>
    </location>
</feature>
<feature type="transmembrane region" description="Helical" evidence="4">
    <location>
        <begin position="263"/>
        <end position="285"/>
    </location>
</feature>
<dbReference type="PANTHER" id="PTHR23121">
    <property type="entry name" value="SODIUM-DEPENDENT GLUCOSE TRANSPORTER 1"/>
    <property type="match status" value="1"/>
</dbReference>
<organism evidence="5 6">
    <name type="scientific">Tegillarca granosa</name>
    <name type="common">Malaysian cockle</name>
    <name type="synonym">Anadara granosa</name>
    <dbReference type="NCBI Taxonomy" id="220873"/>
    <lineage>
        <taxon>Eukaryota</taxon>
        <taxon>Metazoa</taxon>
        <taxon>Spiralia</taxon>
        <taxon>Lophotrochozoa</taxon>
        <taxon>Mollusca</taxon>
        <taxon>Bivalvia</taxon>
        <taxon>Autobranchia</taxon>
        <taxon>Pteriomorphia</taxon>
        <taxon>Arcoida</taxon>
        <taxon>Arcoidea</taxon>
        <taxon>Arcidae</taxon>
        <taxon>Tegillarca</taxon>
    </lineage>
</organism>
<feature type="transmembrane region" description="Helical" evidence="4">
    <location>
        <begin position="94"/>
        <end position="116"/>
    </location>
</feature>
<dbReference type="Gene3D" id="1.20.1250.20">
    <property type="entry name" value="MFS general substrate transporter like domains"/>
    <property type="match status" value="2"/>
</dbReference>
<comment type="caution">
    <text evidence="5">The sequence shown here is derived from an EMBL/GenBank/DDBJ whole genome shotgun (WGS) entry which is preliminary data.</text>
</comment>
<feature type="transmembrane region" description="Helical" evidence="4">
    <location>
        <begin position="56"/>
        <end position="74"/>
    </location>
</feature>
<evidence type="ECO:0000256" key="2">
    <source>
        <dbReference type="ARBA" id="ARBA00022989"/>
    </source>
</evidence>
<reference evidence="5 6" key="1">
    <citation type="submission" date="2022-12" db="EMBL/GenBank/DDBJ databases">
        <title>Chromosome-level genome of Tegillarca granosa.</title>
        <authorList>
            <person name="Kim J."/>
        </authorList>
    </citation>
    <scope>NUCLEOTIDE SEQUENCE [LARGE SCALE GENOMIC DNA]</scope>
    <source>
        <strain evidence="5">Teg-2019</strain>
        <tissue evidence="5">Adductor muscle</tissue>
    </source>
</reference>
<dbReference type="InterPro" id="IPR036259">
    <property type="entry name" value="MFS_trans_sf"/>
</dbReference>
<dbReference type="PANTHER" id="PTHR23121:SF9">
    <property type="entry name" value="SODIUM-DEPENDENT GLUCOSE TRANSPORTER 1"/>
    <property type="match status" value="1"/>
</dbReference>
<feature type="transmembrane region" description="Helical" evidence="4">
    <location>
        <begin position="472"/>
        <end position="495"/>
    </location>
</feature>